<dbReference type="AlphaFoldDB" id="E2B8J5"/>
<dbReference type="OMA" id="ETHICTF"/>
<sequence>MFIAMNVFVSLIIAHLALGINGLPSPLIIGGEDAPINLYPYQASLRYDDKHFCNGAIVNERYIVTVAQCVYSINYPVAYSVAVGSNNLNEPGVVYDVTGIIVHAGYNKARHIHDIALIRLSENIKFDANVQPVALADAERNYNDYPLVVTGWANNNMSWYFYLLQEIIVKGYSQEMCNDEYKFIEKSHLCSMCVKDGEGLCDGDFGDPVVADGVLVGLVSHARCSSNYPDISTRVSYYRSWIDKNTNV</sequence>
<keyword evidence="9" id="KW-1185">Reference proteome</keyword>
<dbReference type="PANTHER" id="PTHR24276:SF98">
    <property type="entry name" value="FI18310P1-RELATED"/>
    <property type="match status" value="1"/>
</dbReference>
<dbReference type="PRINTS" id="PR00722">
    <property type="entry name" value="CHYMOTRYPSIN"/>
</dbReference>
<keyword evidence="4" id="KW-0720">Serine protease</keyword>
<evidence type="ECO:0000313" key="9">
    <source>
        <dbReference type="Proteomes" id="UP000008237"/>
    </source>
</evidence>
<dbReference type="EMBL" id="GL446337">
    <property type="protein sequence ID" value="EFN87981.1"/>
    <property type="molecule type" value="Genomic_DNA"/>
</dbReference>
<protein>
    <submittedName>
        <fullName evidence="8">Chymotrypsin-1</fullName>
    </submittedName>
</protein>
<dbReference type="PANTHER" id="PTHR24276">
    <property type="entry name" value="POLYSERASE-RELATED"/>
    <property type="match status" value="1"/>
</dbReference>
<evidence type="ECO:0000259" key="7">
    <source>
        <dbReference type="PROSITE" id="PS50240"/>
    </source>
</evidence>
<organism evidence="9">
    <name type="scientific">Harpegnathos saltator</name>
    <name type="common">Jerdon's jumping ant</name>
    <dbReference type="NCBI Taxonomy" id="610380"/>
    <lineage>
        <taxon>Eukaryota</taxon>
        <taxon>Metazoa</taxon>
        <taxon>Ecdysozoa</taxon>
        <taxon>Arthropoda</taxon>
        <taxon>Hexapoda</taxon>
        <taxon>Insecta</taxon>
        <taxon>Pterygota</taxon>
        <taxon>Neoptera</taxon>
        <taxon>Endopterygota</taxon>
        <taxon>Hymenoptera</taxon>
        <taxon>Apocrita</taxon>
        <taxon>Aculeata</taxon>
        <taxon>Formicoidea</taxon>
        <taxon>Formicidae</taxon>
        <taxon>Ponerinae</taxon>
        <taxon>Ponerini</taxon>
        <taxon>Harpegnathos</taxon>
    </lineage>
</organism>
<evidence type="ECO:0000256" key="5">
    <source>
        <dbReference type="ARBA" id="ARBA00023157"/>
    </source>
</evidence>
<dbReference type="Proteomes" id="UP000008237">
    <property type="component" value="Unassembled WGS sequence"/>
</dbReference>
<dbReference type="SUPFAM" id="SSF50494">
    <property type="entry name" value="Trypsin-like serine proteases"/>
    <property type="match status" value="1"/>
</dbReference>
<keyword evidence="3" id="KW-0378">Hydrolase</keyword>
<evidence type="ECO:0000256" key="3">
    <source>
        <dbReference type="ARBA" id="ARBA00022801"/>
    </source>
</evidence>
<dbReference type="CDD" id="cd00190">
    <property type="entry name" value="Tryp_SPc"/>
    <property type="match status" value="1"/>
</dbReference>
<dbReference type="FunCoup" id="E2B8J5">
    <property type="interactions" value="47"/>
</dbReference>
<dbReference type="InterPro" id="IPR050430">
    <property type="entry name" value="Peptidase_S1"/>
</dbReference>
<dbReference type="InterPro" id="IPR001254">
    <property type="entry name" value="Trypsin_dom"/>
</dbReference>
<dbReference type="OrthoDB" id="60866at2759"/>
<reference evidence="8 9" key="1">
    <citation type="journal article" date="2010" name="Science">
        <title>Genomic comparison of the ants Camponotus floridanus and Harpegnathos saltator.</title>
        <authorList>
            <person name="Bonasio R."/>
            <person name="Zhang G."/>
            <person name="Ye C."/>
            <person name="Mutti N.S."/>
            <person name="Fang X."/>
            <person name="Qin N."/>
            <person name="Donahue G."/>
            <person name="Yang P."/>
            <person name="Li Q."/>
            <person name="Li C."/>
            <person name="Zhang P."/>
            <person name="Huang Z."/>
            <person name="Berger S.L."/>
            <person name="Reinberg D."/>
            <person name="Wang J."/>
            <person name="Liebig J."/>
        </authorList>
    </citation>
    <scope>NUCLEOTIDE SEQUENCE [LARGE SCALE GENOMIC DNA]</scope>
    <source>
        <strain evidence="8 9">R22 G/1</strain>
    </source>
</reference>
<feature type="signal peptide" evidence="6">
    <location>
        <begin position="1"/>
        <end position="19"/>
    </location>
</feature>
<dbReference type="STRING" id="610380.E2B8J5"/>
<keyword evidence="2" id="KW-0645">Protease</keyword>
<dbReference type="Gene3D" id="2.40.10.10">
    <property type="entry name" value="Trypsin-like serine proteases"/>
    <property type="match status" value="2"/>
</dbReference>
<keyword evidence="5" id="KW-1015">Disulfide bond</keyword>
<keyword evidence="6" id="KW-0732">Signal</keyword>
<accession>E2B8J5</accession>
<evidence type="ECO:0000256" key="2">
    <source>
        <dbReference type="ARBA" id="ARBA00022670"/>
    </source>
</evidence>
<feature type="chain" id="PRO_5003157900" evidence="6">
    <location>
        <begin position="20"/>
        <end position="248"/>
    </location>
</feature>
<feature type="domain" description="Peptidase S1" evidence="7">
    <location>
        <begin position="28"/>
        <end position="247"/>
    </location>
</feature>
<dbReference type="GO" id="GO:0006508">
    <property type="term" value="P:proteolysis"/>
    <property type="evidence" value="ECO:0007669"/>
    <property type="project" value="UniProtKB-KW"/>
</dbReference>
<gene>
    <name evidence="8" type="ORF">EAI_10644</name>
</gene>
<evidence type="ECO:0000256" key="1">
    <source>
        <dbReference type="ARBA" id="ARBA00007664"/>
    </source>
</evidence>
<dbReference type="InParanoid" id="E2B8J5"/>
<dbReference type="InterPro" id="IPR009003">
    <property type="entry name" value="Peptidase_S1_PA"/>
</dbReference>
<proteinExistence type="inferred from homology"/>
<evidence type="ECO:0000313" key="8">
    <source>
        <dbReference type="EMBL" id="EFN87981.1"/>
    </source>
</evidence>
<dbReference type="SMART" id="SM00020">
    <property type="entry name" value="Tryp_SPc"/>
    <property type="match status" value="1"/>
</dbReference>
<dbReference type="FunFam" id="2.40.10.10:FF:000068">
    <property type="entry name" value="transmembrane protease serine 2"/>
    <property type="match status" value="1"/>
</dbReference>
<name>E2B8J5_HARSA</name>
<comment type="similarity">
    <text evidence="1">Belongs to the peptidase S1 family.</text>
</comment>
<dbReference type="Pfam" id="PF00089">
    <property type="entry name" value="Trypsin"/>
    <property type="match status" value="1"/>
</dbReference>
<evidence type="ECO:0000256" key="4">
    <source>
        <dbReference type="ARBA" id="ARBA00022825"/>
    </source>
</evidence>
<dbReference type="InterPro" id="IPR001314">
    <property type="entry name" value="Peptidase_S1A"/>
</dbReference>
<dbReference type="InterPro" id="IPR043504">
    <property type="entry name" value="Peptidase_S1_PA_chymotrypsin"/>
</dbReference>
<dbReference type="PROSITE" id="PS50240">
    <property type="entry name" value="TRYPSIN_DOM"/>
    <property type="match status" value="1"/>
</dbReference>
<dbReference type="GO" id="GO:0004252">
    <property type="term" value="F:serine-type endopeptidase activity"/>
    <property type="evidence" value="ECO:0007669"/>
    <property type="project" value="InterPro"/>
</dbReference>
<evidence type="ECO:0000256" key="6">
    <source>
        <dbReference type="SAM" id="SignalP"/>
    </source>
</evidence>